<feature type="signal peptide" evidence="1">
    <location>
        <begin position="1"/>
        <end position="22"/>
    </location>
</feature>
<evidence type="ECO:0000256" key="1">
    <source>
        <dbReference type="SAM" id="SignalP"/>
    </source>
</evidence>
<proteinExistence type="predicted"/>
<dbReference type="Proteomes" id="UP000197097">
    <property type="component" value="Unassembled WGS sequence"/>
</dbReference>
<keyword evidence="1" id="KW-0732">Signal</keyword>
<organism evidence="2 3">
    <name type="scientific">Sphingopyxis witflariensis</name>
    <dbReference type="NCBI Taxonomy" id="173675"/>
    <lineage>
        <taxon>Bacteria</taxon>
        <taxon>Pseudomonadati</taxon>
        <taxon>Pseudomonadota</taxon>
        <taxon>Alphaproteobacteria</taxon>
        <taxon>Sphingomonadales</taxon>
        <taxon>Sphingomonadaceae</taxon>
        <taxon>Sphingopyxis</taxon>
    </lineage>
</organism>
<comment type="caution">
    <text evidence="2">The sequence shown here is derived from an EMBL/GenBank/DDBJ whole genome shotgun (WGS) entry which is preliminary data.</text>
</comment>
<gene>
    <name evidence="2" type="ORF">CDQ91_11360</name>
</gene>
<dbReference type="EMBL" id="NISJ01000005">
    <property type="protein sequence ID" value="OWQ96649.1"/>
    <property type="molecule type" value="Genomic_DNA"/>
</dbReference>
<evidence type="ECO:0008006" key="4">
    <source>
        <dbReference type="Google" id="ProtNLM"/>
    </source>
</evidence>
<evidence type="ECO:0000313" key="3">
    <source>
        <dbReference type="Proteomes" id="UP000197097"/>
    </source>
</evidence>
<feature type="chain" id="PRO_5012602864" description="Rap1a immunity protein domain-containing protein" evidence="1">
    <location>
        <begin position="23"/>
        <end position="146"/>
    </location>
</feature>
<accession>A0A246JUC2</accession>
<reference evidence="2 3" key="1">
    <citation type="journal article" date="2002" name="Int. J. Syst. Evol. Microbiol.">
        <title>Sphingopyxis witflariensis sp. nov., isolated from activated sludge.</title>
        <authorList>
            <person name="Kampfer P."/>
            <person name="Witzenberger R."/>
            <person name="Denner E.B."/>
            <person name="Busse H.J."/>
            <person name="Neef A."/>
        </authorList>
    </citation>
    <scope>NUCLEOTIDE SEQUENCE [LARGE SCALE GENOMIC DNA]</scope>
    <source>
        <strain evidence="2 3">DSM 14551</strain>
    </source>
</reference>
<keyword evidence="3" id="KW-1185">Reference proteome</keyword>
<evidence type="ECO:0000313" key="2">
    <source>
        <dbReference type="EMBL" id="OWQ96649.1"/>
    </source>
</evidence>
<name>A0A246JUC2_9SPHN</name>
<dbReference type="AlphaFoldDB" id="A0A246JUC2"/>
<protein>
    <recommendedName>
        <fullName evidence="4">Rap1a immunity protein domain-containing protein</fullName>
    </recommendedName>
</protein>
<sequence>MGLAVRAATILALAGSPVLASAADKATGWRNWADHGERIALAIRAVNPAQLDSACQGVTGTVVGQGFQFPYWGQQLIGVCRVYGRLFDHLKDGNTTHSAKKSECKELKQARNNLAKATDVAEEPRALPLAQTRVVLMDAMRDTYCT</sequence>